<accession>A0A919SDC4</accession>
<feature type="region of interest" description="Disordered" evidence="1">
    <location>
        <begin position="63"/>
        <end position="84"/>
    </location>
</feature>
<proteinExistence type="predicted"/>
<feature type="compositionally biased region" description="Basic residues" evidence="1">
    <location>
        <begin position="63"/>
        <end position="73"/>
    </location>
</feature>
<sequence>MAYPPQPPYDPHQPPQYPQIPVVPPGPPAAFTGYGPQYDSSQPQPPRRSLLPWLALAVTPGRGRHGRVVHLRQGHPDGSRGGGL</sequence>
<evidence type="ECO:0000313" key="3">
    <source>
        <dbReference type="Proteomes" id="UP000681340"/>
    </source>
</evidence>
<keyword evidence="3" id="KW-1185">Reference proteome</keyword>
<dbReference type="AlphaFoldDB" id="A0A919SDC4"/>
<comment type="caution">
    <text evidence="2">The sequence shown here is derived from an EMBL/GenBank/DDBJ whole genome shotgun (WGS) entry which is preliminary data.</text>
</comment>
<reference evidence="2" key="1">
    <citation type="submission" date="2021-03" db="EMBL/GenBank/DDBJ databases">
        <title>Whole genome shotgun sequence of Actinoplanes auranticolor NBRC 12245.</title>
        <authorList>
            <person name="Komaki H."/>
            <person name="Tamura T."/>
        </authorList>
    </citation>
    <scope>NUCLEOTIDE SEQUENCE</scope>
    <source>
        <strain evidence="2">NBRC 12245</strain>
    </source>
</reference>
<protein>
    <submittedName>
        <fullName evidence="2">Uncharacterized protein</fullName>
    </submittedName>
</protein>
<name>A0A919SDC4_9ACTN</name>
<dbReference type="EMBL" id="BOQL01000028">
    <property type="protein sequence ID" value="GIM69766.1"/>
    <property type="molecule type" value="Genomic_DNA"/>
</dbReference>
<feature type="region of interest" description="Disordered" evidence="1">
    <location>
        <begin position="1"/>
        <end position="47"/>
    </location>
</feature>
<dbReference type="Proteomes" id="UP000681340">
    <property type="component" value="Unassembled WGS sequence"/>
</dbReference>
<organism evidence="2 3">
    <name type="scientific">Actinoplanes auranticolor</name>
    <dbReference type="NCBI Taxonomy" id="47988"/>
    <lineage>
        <taxon>Bacteria</taxon>
        <taxon>Bacillati</taxon>
        <taxon>Actinomycetota</taxon>
        <taxon>Actinomycetes</taxon>
        <taxon>Micromonosporales</taxon>
        <taxon>Micromonosporaceae</taxon>
        <taxon>Actinoplanes</taxon>
    </lineage>
</organism>
<evidence type="ECO:0000313" key="2">
    <source>
        <dbReference type="EMBL" id="GIM69766.1"/>
    </source>
</evidence>
<feature type="compositionally biased region" description="Pro residues" evidence="1">
    <location>
        <begin position="1"/>
        <end position="28"/>
    </location>
</feature>
<dbReference type="RefSeq" id="WP_212989749.1">
    <property type="nucleotide sequence ID" value="NZ_BAABEA010000039.1"/>
</dbReference>
<evidence type="ECO:0000256" key="1">
    <source>
        <dbReference type="SAM" id="MobiDB-lite"/>
    </source>
</evidence>
<gene>
    <name evidence="2" type="ORF">Aau02nite_37640</name>
</gene>